<dbReference type="EMBL" id="JACASF010000013">
    <property type="protein sequence ID" value="KAF6438062.1"/>
    <property type="molecule type" value="Genomic_DNA"/>
</dbReference>
<sequence>MSSQRIRDLSYPRILSFKTHRAYIRVKWASCVALRAALGRGQQPGLVIGVSDHLLCAHELGPLGPQSSTRQIRRGLGRFPLTFPSAPPSHLLADCVSRLCRAGEPRKGPGTCTHLLLSVAGVTLRDWQCLS</sequence>
<dbReference type="Proteomes" id="UP000550707">
    <property type="component" value="Unassembled WGS sequence"/>
</dbReference>
<gene>
    <name evidence="1" type="ORF">HJG59_008752</name>
</gene>
<organism evidence="1 2">
    <name type="scientific">Molossus molossus</name>
    <name type="common">Pallas' mastiff bat</name>
    <name type="synonym">Vespertilio molossus</name>
    <dbReference type="NCBI Taxonomy" id="27622"/>
    <lineage>
        <taxon>Eukaryota</taxon>
        <taxon>Metazoa</taxon>
        <taxon>Chordata</taxon>
        <taxon>Craniata</taxon>
        <taxon>Vertebrata</taxon>
        <taxon>Euteleostomi</taxon>
        <taxon>Mammalia</taxon>
        <taxon>Eutheria</taxon>
        <taxon>Laurasiatheria</taxon>
        <taxon>Chiroptera</taxon>
        <taxon>Yangochiroptera</taxon>
        <taxon>Molossidae</taxon>
        <taxon>Molossus</taxon>
    </lineage>
</organism>
<dbReference type="AlphaFoldDB" id="A0A7J8ESP3"/>
<evidence type="ECO:0000313" key="2">
    <source>
        <dbReference type="Proteomes" id="UP000550707"/>
    </source>
</evidence>
<name>A0A7J8ESP3_MOLMO</name>
<reference evidence="1 2" key="1">
    <citation type="journal article" date="2020" name="Nature">
        <title>Six reference-quality genomes reveal evolution of bat adaptations.</title>
        <authorList>
            <person name="Jebb D."/>
            <person name="Huang Z."/>
            <person name="Pippel M."/>
            <person name="Hughes G.M."/>
            <person name="Lavrichenko K."/>
            <person name="Devanna P."/>
            <person name="Winkler S."/>
            <person name="Jermiin L.S."/>
            <person name="Skirmuntt E.C."/>
            <person name="Katzourakis A."/>
            <person name="Burkitt-Gray L."/>
            <person name="Ray D.A."/>
            <person name="Sullivan K.A.M."/>
            <person name="Roscito J.G."/>
            <person name="Kirilenko B.M."/>
            <person name="Davalos L.M."/>
            <person name="Corthals A.P."/>
            <person name="Power M.L."/>
            <person name="Jones G."/>
            <person name="Ransome R.D."/>
            <person name="Dechmann D.K.N."/>
            <person name="Locatelli A.G."/>
            <person name="Puechmaille S.J."/>
            <person name="Fedrigo O."/>
            <person name="Jarvis E.D."/>
            <person name="Hiller M."/>
            <person name="Vernes S.C."/>
            <person name="Myers E.W."/>
            <person name="Teeling E.C."/>
        </authorList>
    </citation>
    <scope>NUCLEOTIDE SEQUENCE [LARGE SCALE GENOMIC DNA]</scope>
    <source>
        <strain evidence="1">MMolMol1</strain>
        <tissue evidence="1">Muscle</tissue>
    </source>
</reference>
<keyword evidence="2" id="KW-1185">Reference proteome</keyword>
<dbReference type="InParanoid" id="A0A7J8ESP3"/>
<proteinExistence type="predicted"/>
<accession>A0A7J8ESP3</accession>
<evidence type="ECO:0000313" key="1">
    <source>
        <dbReference type="EMBL" id="KAF6438062.1"/>
    </source>
</evidence>
<comment type="caution">
    <text evidence="1">The sequence shown here is derived from an EMBL/GenBank/DDBJ whole genome shotgun (WGS) entry which is preliminary data.</text>
</comment>
<protein>
    <submittedName>
        <fullName evidence="1">Uncharacterized protein</fullName>
    </submittedName>
</protein>